<dbReference type="AlphaFoldDB" id="A0A6I8W3Q7"/>
<keyword evidence="1" id="KW-0472">Membrane</keyword>
<evidence type="ECO:0000259" key="2">
    <source>
        <dbReference type="Pfam" id="PF16486"/>
    </source>
</evidence>
<reference evidence="4" key="1">
    <citation type="submission" date="2025-08" db="UniProtKB">
        <authorList>
            <consortium name="RefSeq"/>
        </authorList>
    </citation>
    <scope>IDENTIFICATION</scope>
    <source>
        <strain evidence="4">MV-25-SWS-2005</strain>
        <tissue evidence="4">Whole body</tissue>
    </source>
</reference>
<evidence type="ECO:0000313" key="3">
    <source>
        <dbReference type="Proteomes" id="UP000001819"/>
    </source>
</evidence>
<name>A0A6I8W3Q7_DROPS</name>
<dbReference type="InterPro" id="IPR032474">
    <property type="entry name" value="Argonaute_N"/>
</dbReference>
<keyword evidence="3" id="KW-1185">Reference proteome</keyword>
<dbReference type="RefSeq" id="XP_033237943.1">
    <property type="nucleotide sequence ID" value="XM_033382052.1"/>
</dbReference>
<gene>
    <name evidence="4" type="primary">LOC6902030</name>
</gene>
<keyword evidence="1" id="KW-1133">Transmembrane helix</keyword>
<dbReference type="Proteomes" id="UP000001819">
    <property type="component" value="Chromosome X"/>
</dbReference>
<dbReference type="Bgee" id="FBgn0244367">
    <property type="expression patterns" value="Expressed in male reproductive system and 1 other cell type or tissue"/>
</dbReference>
<feature type="transmembrane region" description="Helical" evidence="1">
    <location>
        <begin position="93"/>
        <end position="121"/>
    </location>
</feature>
<protein>
    <submittedName>
        <fullName evidence="4">Protein argonaute-2-like isoform X2</fullName>
    </submittedName>
</protein>
<organism evidence="3 4">
    <name type="scientific">Drosophila pseudoobscura pseudoobscura</name>
    <name type="common">Fruit fly</name>
    <dbReference type="NCBI Taxonomy" id="46245"/>
    <lineage>
        <taxon>Eukaryota</taxon>
        <taxon>Metazoa</taxon>
        <taxon>Ecdysozoa</taxon>
        <taxon>Arthropoda</taxon>
        <taxon>Hexapoda</taxon>
        <taxon>Insecta</taxon>
        <taxon>Pterygota</taxon>
        <taxon>Neoptera</taxon>
        <taxon>Endopterygota</taxon>
        <taxon>Diptera</taxon>
        <taxon>Brachycera</taxon>
        <taxon>Muscomorpha</taxon>
        <taxon>Ephydroidea</taxon>
        <taxon>Drosophilidae</taxon>
        <taxon>Drosophila</taxon>
        <taxon>Sophophora</taxon>
    </lineage>
</organism>
<feature type="domain" description="Protein argonaute N-terminal" evidence="2">
    <location>
        <begin position="5"/>
        <end position="92"/>
    </location>
</feature>
<proteinExistence type="predicted"/>
<dbReference type="Pfam" id="PF16486">
    <property type="entry name" value="ArgoN"/>
    <property type="match status" value="1"/>
</dbReference>
<evidence type="ECO:0000256" key="1">
    <source>
        <dbReference type="SAM" id="Phobius"/>
    </source>
</evidence>
<evidence type="ECO:0000313" key="4">
    <source>
        <dbReference type="RefSeq" id="XP_033237943.1"/>
    </source>
</evidence>
<keyword evidence="1" id="KW-0812">Transmembrane</keyword>
<accession>A0A6I8W3Q7</accession>
<sequence>MPAVAYHYDVKITPERPKKFYRQAFEQYRVEHLGGAIAAFDGRASCYSVVKLKCSSQGQEVKVTDRHGRTLNYTLELKETEDLEVDLNSLRSFGFLFVSCLLASSFYSRMFCSFLFGRFFFLDG</sequence>